<dbReference type="InterPro" id="IPR001173">
    <property type="entry name" value="Glyco_trans_2-like"/>
</dbReference>
<accession>A0A845VDE6</accession>
<dbReference type="Proteomes" id="UP000484885">
    <property type="component" value="Unassembled WGS sequence"/>
</dbReference>
<gene>
    <name evidence="2" type="ORF">G3I74_06060</name>
</gene>
<dbReference type="InterPro" id="IPR029044">
    <property type="entry name" value="Nucleotide-diphossugar_trans"/>
</dbReference>
<dbReference type="Gene3D" id="3.90.550.10">
    <property type="entry name" value="Spore Coat Polysaccharide Biosynthesis Protein SpsA, Chain A"/>
    <property type="match status" value="1"/>
</dbReference>
<sequence>MSQKLETKLSAGRSDLDSSAVSVVTPAYNACADIERTVRSVSEQTLPVLEHIIVDDGSTDGTAEVLERLQDEHPHLTVVRQGNLGAAAARNRAIERCQGRFIAFLDSDDEWGSSKLARQIAFMQETGTLFSYGDYMRRDQRSGVILGTVLAPDQLSHSDFLKGCPIGCLTVAYDQNSLGKCFMPNVRRGHDWGLWLALTRDGVVARRYPGVEAVYSVQAHSLSTAKLRKAADIYRIYRNQECLGWSRSIRLLGAHVLNSLRGYRNGN</sequence>
<dbReference type="AlphaFoldDB" id="A0A845VDE6"/>
<protein>
    <submittedName>
        <fullName evidence="2">Glycosyltransferase family 2 protein</fullName>
    </submittedName>
</protein>
<dbReference type="SUPFAM" id="SSF53448">
    <property type="entry name" value="Nucleotide-diphospho-sugar transferases"/>
    <property type="match status" value="1"/>
</dbReference>
<dbReference type="EMBL" id="JAAGSC010000039">
    <property type="protein sequence ID" value="NDY95289.1"/>
    <property type="molecule type" value="Genomic_DNA"/>
</dbReference>
<reference evidence="2 3" key="1">
    <citation type="submission" date="2020-02" db="EMBL/GenBank/DDBJ databases">
        <authorList>
            <person name="Zhang X.-Y."/>
        </authorList>
    </citation>
    <scope>NUCLEOTIDE SEQUENCE [LARGE SCALE GENOMIC DNA]</scope>
    <source>
        <strain evidence="2 3">C33</strain>
    </source>
</reference>
<evidence type="ECO:0000313" key="3">
    <source>
        <dbReference type="Proteomes" id="UP000484885"/>
    </source>
</evidence>
<dbReference type="PANTHER" id="PTHR43685:SF2">
    <property type="entry name" value="GLYCOSYLTRANSFERASE 2-LIKE DOMAIN-CONTAINING PROTEIN"/>
    <property type="match status" value="1"/>
</dbReference>
<dbReference type="RefSeq" id="WP_164210690.1">
    <property type="nucleotide sequence ID" value="NZ_JAAGSC010000039.1"/>
</dbReference>
<evidence type="ECO:0000313" key="2">
    <source>
        <dbReference type="EMBL" id="NDY95289.1"/>
    </source>
</evidence>
<organism evidence="2 3">
    <name type="scientific">Wenzhouxiangella limi</name>
    <dbReference type="NCBI Taxonomy" id="2707351"/>
    <lineage>
        <taxon>Bacteria</taxon>
        <taxon>Pseudomonadati</taxon>
        <taxon>Pseudomonadota</taxon>
        <taxon>Gammaproteobacteria</taxon>
        <taxon>Chromatiales</taxon>
        <taxon>Wenzhouxiangellaceae</taxon>
        <taxon>Wenzhouxiangella</taxon>
    </lineage>
</organism>
<dbReference type="Pfam" id="PF00535">
    <property type="entry name" value="Glycos_transf_2"/>
    <property type="match status" value="1"/>
</dbReference>
<proteinExistence type="predicted"/>
<dbReference type="CDD" id="cd00761">
    <property type="entry name" value="Glyco_tranf_GTA_type"/>
    <property type="match status" value="1"/>
</dbReference>
<feature type="domain" description="Glycosyltransferase 2-like" evidence="1">
    <location>
        <begin position="22"/>
        <end position="141"/>
    </location>
</feature>
<comment type="caution">
    <text evidence="2">The sequence shown here is derived from an EMBL/GenBank/DDBJ whole genome shotgun (WGS) entry which is preliminary data.</text>
</comment>
<evidence type="ECO:0000259" key="1">
    <source>
        <dbReference type="Pfam" id="PF00535"/>
    </source>
</evidence>
<dbReference type="GO" id="GO:0016740">
    <property type="term" value="F:transferase activity"/>
    <property type="evidence" value="ECO:0007669"/>
    <property type="project" value="UniProtKB-KW"/>
</dbReference>
<keyword evidence="3" id="KW-1185">Reference proteome</keyword>
<name>A0A845VDE6_9GAMM</name>
<keyword evidence="2" id="KW-0808">Transferase</keyword>
<dbReference type="PANTHER" id="PTHR43685">
    <property type="entry name" value="GLYCOSYLTRANSFERASE"/>
    <property type="match status" value="1"/>
</dbReference>
<dbReference type="InterPro" id="IPR050834">
    <property type="entry name" value="Glycosyltransf_2"/>
</dbReference>